<sequence length="264" mass="28425">MAETKRQFLAIMNDLGELYERQISPGLVRLYWEDLGHLPIEAFEQLVRAHRRDPVRGRFFPKPADLLAAAEAIGGGALSADEAWTLALEVFDESASVCATEEVLTAAAAASGVWATGDKIGARMAFRAAYDRAITSQRAEGRPTVWRLSLGWDPELRARAAQAAVERKLITQEQAAPHLPPPEPEGPAAAVAGLLTGSSTVVPFPGGDEAKTRRRLAELREAITSAGRRAEPEGPSRTETIAARKRAALAALEAHRNQHAKEAG</sequence>
<dbReference type="Proteomes" id="UP000005275">
    <property type="component" value="Chromosome"/>
</dbReference>
<dbReference type="EMBL" id="CP007031">
    <property type="protein sequence ID" value="AHF03421.1"/>
    <property type="molecule type" value="Genomic_DNA"/>
</dbReference>
<evidence type="ECO:0008006" key="3">
    <source>
        <dbReference type="Google" id="ProtNLM"/>
    </source>
</evidence>
<evidence type="ECO:0000313" key="1">
    <source>
        <dbReference type="EMBL" id="AHF03421.1"/>
    </source>
</evidence>
<evidence type="ECO:0000313" key="2">
    <source>
        <dbReference type="Proteomes" id="UP000005275"/>
    </source>
</evidence>
<name>W0E2U8_MARPU</name>
<dbReference type="AlphaFoldDB" id="W0E2U8"/>
<dbReference type="KEGG" id="mpur:MARPU_05655"/>
<dbReference type="STRING" id="765910.MARPU_05655"/>
<dbReference type="HOGENOM" id="CLU_085051_1_0_6"/>
<gene>
    <name evidence="1" type="ORF">MARPU_05655</name>
</gene>
<accession>W0E2U8</accession>
<reference evidence="1 2" key="1">
    <citation type="submission" date="2013-12" db="EMBL/GenBank/DDBJ databases">
        <authorList>
            <consortium name="DOE Joint Genome Institute"/>
            <person name="Bryant D.A."/>
            <person name="Huntemann M."/>
            <person name="Han J."/>
            <person name="Chen A."/>
            <person name="Kyrpides N."/>
            <person name="Mavromatis K."/>
            <person name="Markowitz V."/>
            <person name="Palaniappan K."/>
            <person name="Ivanova N."/>
            <person name="Schaumberg A."/>
            <person name="Pati A."/>
            <person name="Liolios K."/>
            <person name="Nordberg H.P."/>
            <person name="Cantor M.N."/>
            <person name="Hua S.X."/>
            <person name="Woyke T."/>
        </authorList>
    </citation>
    <scope>NUCLEOTIDE SEQUENCE [LARGE SCALE GENOMIC DNA]</scope>
    <source>
        <strain evidence="1 2">984</strain>
    </source>
</reference>
<protein>
    <recommendedName>
        <fullName evidence="3">Replicative helicase inhibitor G39P N-terminal domain-containing protein</fullName>
    </recommendedName>
</protein>
<keyword evidence="2" id="KW-1185">Reference proteome</keyword>
<organism evidence="1 2">
    <name type="scientific">Marichromatium purpuratum 984</name>
    <dbReference type="NCBI Taxonomy" id="765910"/>
    <lineage>
        <taxon>Bacteria</taxon>
        <taxon>Pseudomonadati</taxon>
        <taxon>Pseudomonadota</taxon>
        <taxon>Gammaproteobacteria</taxon>
        <taxon>Chromatiales</taxon>
        <taxon>Chromatiaceae</taxon>
        <taxon>Marichromatium</taxon>
    </lineage>
</organism>
<dbReference type="eggNOG" id="ENOG5032STJ">
    <property type="taxonomic scope" value="Bacteria"/>
</dbReference>
<proteinExistence type="predicted"/>